<comment type="function">
    <text evidence="7">Involved in DNA repair and RecF pathway recombination.</text>
</comment>
<keyword evidence="5 7" id="KW-0234">DNA repair</keyword>
<evidence type="ECO:0000259" key="8">
    <source>
        <dbReference type="Pfam" id="PF11967"/>
    </source>
</evidence>
<dbReference type="Pfam" id="PF02565">
    <property type="entry name" value="RecO_C"/>
    <property type="match status" value="1"/>
</dbReference>
<dbReference type="SUPFAM" id="SSF57863">
    <property type="entry name" value="ArfGap/RecO-like zinc finger"/>
    <property type="match status" value="1"/>
</dbReference>
<dbReference type="InterPro" id="IPR003717">
    <property type="entry name" value="RecO"/>
</dbReference>
<dbReference type="SUPFAM" id="SSF50249">
    <property type="entry name" value="Nucleic acid-binding proteins"/>
    <property type="match status" value="1"/>
</dbReference>
<evidence type="ECO:0000256" key="5">
    <source>
        <dbReference type="ARBA" id="ARBA00023204"/>
    </source>
</evidence>
<dbReference type="OrthoDB" id="9797083at2"/>
<keyword evidence="4 7" id="KW-0233">DNA recombination</keyword>
<accession>A0A364K6D7</accession>
<keyword evidence="10" id="KW-1185">Reference proteome</keyword>
<dbReference type="Gene3D" id="1.20.1440.120">
    <property type="entry name" value="Recombination protein O, C-terminal domain"/>
    <property type="match status" value="1"/>
</dbReference>
<dbReference type="AlphaFoldDB" id="A0A364K6D7"/>
<dbReference type="InterPro" id="IPR012340">
    <property type="entry name" value="NA-bd_OB-fold"/>
</dbReference>
<dbReference type="InterPro" id="IPR042242">
    <property type="entry name" value="RecO_C"/>
</dbReference>
<dbReference type="NCBIfam" id="TIGR00613">
    <property type="entry name" value="reco"/>
    <property type="match status" value="1"/>
</dbReference>
<protein>
    <recommendedName>
        <fullName evidence="2 7">DNA repair protein RecO</fullName>
    </recommendedName>
    <alternativeName>
        <fullName evidence="6 7">Recombination protein O</fullName>
    </alternativeName>
</protein>
<reference evidence="9 10" key="2">
    <citation type="submission" date="2018-06" db="EMBL/GenBank/DDBJ databases">
        <authorList>
            <person name="Zhirakovskaya E."/>
        </authorList>
    </citation>
    <scope>NUCLEOTIDE SEQUENCE [LARGE SCALE GENOMIC DNA]</scope>
    <source>
        <strain evidence="9 10">FBKL4.011</strain>
    </source>
</reference>
<sequence length="249" mass="28630">MLNKFEGMVLRAKDYGESHQIVLIFTEHMGKFTVMARGSKKAKSRFRAVTEPFTQAVFVCFAGSGMPTLSQADILKSRHSIRSDLLLTAYGAYWFELVDKLTEEKEPQPVIYRLLDQSFDLLEKGTDPDILTRIFELKMMKIAGYQPVLHHCVHCHSTLTPVLFSLKQGGFLCEKCRMTDHTAIQLTPATARILPILQVIDLRRLGEITVKPETKEVLQKVVQSFMDEYLPLQWKAREILKQLRKSWEV</sequence>
<dbReference type="PANTHER" id="PTHR33991:SF1">
    <property type="entry name" value="DNA REPAIR PROTEIN RECO"/>
    <property type="match status" value="1"/>
</dbReference>
<dbReference type="Pfam" id="PF11967">
    <property type="entry name" value="RecO_N"/>
    <property type="match status" value="1"/>
</dbReference>
<evidence type="ECO:0000256" key="1">
    <source>
        <dbReference type="ARBA" id="ARBA00007452"/>
    </source>
</evidence>
<comment type="caution">
    <text evidence="9">The sequence shown here is derived from an EMBL/GenBank/DDBJ whole genome shotgun (WGS) entry which is preliminary data.</text>
</comment>
<dbReference type="InterPro" id="IPR022572">
    <property type="entry name" value="DNA_rep/recomb_RecO_N"/>
</dbReference>
<dbReference type="RefSeq" id="WP_113658480.1">
    <property type="nucleotide sequence ID" value="NZ_KZ845665.1"/>
</dbReference>
<dbReference type="PANTHER" id="PTHR33991">
    <property type="entry name" value="DNA REPAIR PROTEIN RECO"/>
    <property type="match status" value="1"/>
</dbReference>
<name>A0A364K6D7_9BACL</name>
<dbReference type="GO" id="GO:0043590">
    <property type="term" value="C:bacterial nucleoid"/>
    <property type="evidence" value="ECO:0007669"/>
    <property type="project" value="TreeGrafter"/>
</dbReference>
<evidence type="ECO:0000256" key="6">
    <source>
        <dbReference type="ARBA" id="ARBA00033409"/>
    </source>
</evidence>
<evidence type="ECO:0000256" key="4">
    <source>
        <dbReference type="ARBA" id="ARBA00023172"/>
    </source>
</evidence>
<evidence type="ECO:0000313" key="10">
    <source>
        <dbReference type="Proteomes" id="UP000251213"/>
    </source>
</evidence>
<evidence type="ECO:0000256" key="3">
    <source>
        <dbReference type="ARBA" id="ARBA00022763"/>
    </source>
</evidence>
<dbReference type="HAMAP" id="MF_00201">
    <property type="entry name" value="RecO"/>
    <property type="match status" value="1"/>
</dbReference>
<dbReference type="Proteomes" id="UP000251213">
    <property type="component" value="Unassembled WGS sequence"/>
</dbReference>
<evidence type="ECO:0000256" key="2">
    <source>
        <dbReference type="ARBA" id="ARBA00021310"/>
    </source>
</evidence>
<organism evidence="9 10">
    <name type="scientific">Thermoflavimicrobium daqui</name>
    <dbReference type="NCBI Taxonomy" id="2137476"/>
    <lineage>
        <taxon>Bacteria</taxon>
        <taxon>Bacillati</taxon>
        <taxon>Bacillota</taxon>
        <taxon>Bacilli</taxon>
        <taxon>Bacillales</taxon>
        <taxon>Thermoactinomycetaceae</taxon>
        <taxon>Thermoflavimicrobium</taxon>
    </lineage>
</organism>
<dbReference type="InterPro" id="IPR037278">
    <property type="entry name" value="ARFGAP/RecO"/>
</dbReference>
<reference evidence="9 10" key="1">
    <citation type="submission" date="2018-06" db="EMBL/GenBank/DDBJ databases">
        <title>Thermoflavimicrobium daqus sp. nov., a thermophilic microbe isolated from Moutai-flavour Daqu.</title>
        <authorList>
            <person name="Wang X."/>
            <person name="Zhou H."/>
        </authorList>
    </citation>
    <scope>NUCLEOTIDE SEQUENCE [LARGE SCALE GENOMIC DNA]</scope>
    <source>
        <strain evidence="9 10">FBKL4.011</strain>
    </source>
</reference>
<dbReference type="EMBL" id="QJKK01000003">
    <property type="protein sequence ID" value="RAL25866.1"/>
    <property type="molecule type" value="Genomic_DNA"/>
</dbReference>
<comment type="similarity">
    <text evidence="1 7">Belongs to the RecO family.</text>
</comment>
<evidence type="ECO:0000313" key="9">
    <source>
        <dbReference type="EMBL" id="RAL25866.1"/>
    </source>
</evidence>
<proteinExistence type="inferred from homology"/>
<keyword evidence="3 7" id="KW-0227">DNA damage</keyword>
<evidence type="ECO:0000256" key="7">
    <source>
        <dbReference type="HAMAP-Rule" id="MF_00201"/>
    </source>
</evidence>
<dbReference type="GO" id="GO:0006302">
    <property type="term" value="P:double-strand break repair"/>
    <property type="evidence" value="ECO:0007669"/>
    <property type="project" value="TreeGrafter"/>
</dbReference>
<gene>
    <name evidence="7" type="primary">recO</name>
    <name evidence="9" type="ORF">DL897_07255</name>
</gene>
<dbReference type="GO" id="GO:0006310">
    <property type="term" value="P:DNA recombination"/>
    <property type="evidence" value="ECO:0007669"/>
    <property type="project" value="UniProtKB-UniRule"/>
</dbReference>
<feature type="domain" description="DNA replication/recombination mediator RecO N-terminal" evidence="8">
    <location>
        <begin position="3"/>
        <end position="77"/>
    </location>
</feature>
<dbReference type="Gene3D" id="2.40.50.140">
    <property type="entry name" value="Nucleic acid-binding proteins"/>
    <property type="match status" value="1"/>
</dbReference>